<gene>
    <name evidence="1" type="ORF">EDD33_3033</name>
</gene>
<dbReference type="GO" id="GO:0003677">
    <property type="term" value="F:DNA binding"/>
    <property type="evidence" value="ECO:0007669"/>
    <property type="project" value="UniProtKB-KW"/>
</dbReference>
<reference evidence="1 2" key="1">
    <citation type="submission" date="2018-11" db="EMBL/GenBank/DDBJ databases">
        <title>Sequencing the genomes of 1000 actinobacteria strains.</title>
        <authorList>
            <person name="Klenk H.-P."/>
        </authorList>
    </citation>
    <scope>NUCLEOTIDE SEQUENCE [LARGE SCALE GENOMIC DNA]</scope>
    <source>
        <strain evidence="1 2">DSM 12652</strain>
    </source>
</reference>
<dbReference type="InterPro" id="IPR009351">
    <property type="entry name" value="AlkZ-like"/>
</dbReference>
<evidence type="ECO:0000313" key="1">
    <source>
        <dbReference type="EMBL" id="ROR92149.1"/>
    </source>
</evidence>
<sequence>MELTREQVLRHRVHVQQLDRPGTHSDAAVLDLGVQDTGTDGAGWALALRGCEPDPAALVTAWTLRGAPHVHRRAQVAEVATAVAPWSEADAGKRIFDAARPLRAAGLEVRGALARVAEEMADVVQQPTVKGALSAELGRRLPPPYLRWCRPCDAEHVHEQTFRLAALQAGLELRPGTSPPVLEPVPGWSGPADDPDPALDPVRAALHLLGPTTPQLVAAYVDAPVAEVRRRWPGDVVEVSVAGERRWALEADRDALADPPSGGAVRLLAPFDLHLQARDRDLLVPDEAVRKDVWRTLGRPGAVLVGHELQGSWRPRASGGVLRLLVEEWAPLPDRTDLAEQAERLAAHRGLRFGGFVDR</sequence>
<protein>
    <submittedName>
        <fullName evidence="1">Winged helix DNA-binding protein</fullName>
    </submittedName>
</protein>
<proteinExistence type="predicted"/>
<dbReference type="Pfam" id="PF06224">
    <property type="entry name" value="AlkZ-like"/>
    <property type="match status" value="1"/>
</dbReference>
<comment type="caution">
    <text evidence="1">The sequence shown here is derived from an EMBL/GenBank/DDBJ whole genome shotgun (WGS) entry which is preliminary data.</text>
</comment>
<name>A0A3N2CXC0_9ACTN</name>
<keyword evidence="1" id="KW-0238">DNA-binding</keyword>
<keyword evidence="2" id="KW-1185">Reference proteome</keyword>
<organism evidence="1 2">
    <name type="scientific">Nocardioides aurantiacus</name>
    <dbReference type="NCBI Taxonomy" id="86796"/>
    <lineage>
        <taxon>Bacteria</taxon>
        <taxon>Bacillati</taxon>
        <taxon>Actinomycetota</taxon>
        <taxon>Actinomycetes</taxon>
        <taxon>Propionibacteriales</taxon>
        <taxon>Nocardioidaceae</taxon>
        <taxon>Nocardioides</taxon>
    </lineage>
</organism>
<dbReference type="AlphaFoldDB" id="A0A3N2CXC0"/>
<dbReference type="Proteomes" id="UP000281738">
    <property type="component" value="Unassembled WGS sequence"/>
</dbReference>
<dbReference type="EMBL" id="RKHO01000001">
    <property type="protein sequence ID" value="ROR92149.1"/>
    <property type="molecule type" value="Genomic_DNA"/>
</dbReference>
<dbReference type="RefSeq" id="WP_123391762.1">
    <property type="nucleotide sequence ID" value="NZ_RKHO01000001.1"/>
</dbReference>
<dbReference type="OrthoDB" id="9148135at2"/>
<evidence type="ECO:0000313" key="2">
    <source>
        <dbReference type="Proteomes" id="UP000281738"/>
    </source>
</evidence>
<accession>A0A3N2CXC0</accession>